<evidence type="ECO:0000313" key="2">
    <source>
        <dbReference type="EMBL" id="MBA4544596.1"/>
    </source>
</evidence>
<accession>A0A7W1XDC4</accession>
<dbReference type="SUPFAM" id="SSF52540">
    <property type="entry name" value="P-loop containing nucleoside triphosphate hydrolases"/>
    <property type="match status" value="1"/>
</dbReference>
<name>A0A7W1XDC4_9BACL</name>
<organism evidence="2 3">
    <name type="scientific">Thermoactinomyces daqus</name>
    <dbReference type="NCBI Taxonomy" id="1329516"/>
    <lineage>
        <taxon>Bacteria</taxon>
        <taxon>Bacillati</taxon>
        <taxon>Bacillota</taxon>
        <taxon>Bacilli</taxon>
        <taxon>Bacillales</taxon>
        <taxon>Thermoactinomycetaceae</taxon>
        <taxon>Thermoactinomyces</taxon>
    </lineage>
</organism>
<sequence>MKKKPKIYIIANNKGGITKTTTSVNLAVAFAEMFPEKKILLLDTDGQGNSSQSFGINADDLETPTMANVLTGEATLDEIIFKPDNTDLANLYLAPANIDLNFLEFDFIMGRKRLERPSLMLKEAIEKSQTDFDFIFVDTPPGFGLMATNFLTLPAKILIPFEPETFAFTGLVRLLDQIEDMQLENKELSVAGILCVKVQLRTNLHKELIEQTKMIAAKRGYRIMNTMIPSSIKFANAVAYDQVPALLGEENTTEIVQSYKRLAQELLYLEEVE</sequence>
<dbReference type="PANTHER" id="PTHR13696:SF52">
    <property type="entry name" value="PARA FAMILY PROTEIN CT_582"/>
    <property type="match status" value="1"/>
</dbReference>
<gene>
    <name evidence="2" type="ORF">H1164_17350</name>
</gene>
<dbReference type="PANTHER" id="PTHR13696">
    <property type="entry name" value="P-LOOP CONTAINING NUCLEOSIDE TRIPHOSPHATE HYDROLASE"/>
    <property type="match status" value="1"/>
</dbReference>
<dbReference type="EMBL" id="JACEIP010000048">
    <property type="protein sequence ID" value="MBA4544596.1"/>
    <property type="molecule type" value="Genomic_DNA"/>
</dbReference>
<dbReference type="Gene3D" id="3.40.50.300">
    <property type="entry name" value="P-loop containing nucleotide triphosphate hydrolases"/>
    <property type="match status" value="1"/>
</dbReference>
<dbReference type="InterPro" id="IPR027417">
    <property type="entry name" value="P-loop_NTPase"/>
</dbReference>
<reference evidence="2 3" key="1">
    <citation type="submission" date="2020-07" db="EMBL/GenBank/DDBJ databases">
        <authorList>
            <person name="Feng H."/>
        </authorList>
    </citation>
    <scope>NUCLEOTIDE SEQUENCE [LARGE SCALE GENOMIC DNA]</scope>
    <source>
        <strain evidence="3">s-11</strain>
    </source>
</reference>
<dbReference type="OrthoDB" id="9791162at2"/>
<dbReference type="CDD" id="cd02042">
    <property type="entry name" value="ParAB_family"/>
    <property type="match status" value="1"/>
</dbReference>
<dbReference type="RefSeq" id="WP_033102184.1">
    <property type="nucleotide sequence ID" value="NZ_JACEIP010000048.1"/>
</dbReference>
<dbReference type="AlphaFoldDB" id="A0A7W1XDC4"/>
<keyword evidence="3" id="KW-1185">Reference proteome</keyword>
<dbReference type="Proteomes" id="UP000530514">
    <property type="component" value="Unassembled WGS sequence"/>
</dbReference>
<proteinExistence type="predicted"/>
<protein>
    <submittedName>
        <fullName evidence="2">ParA family protein</fullName>
    </submittedName>
</protein>
<comment type="caution">
    <text evidence="2">The sequence shown here is derived from an EMBL/GenBank/DDBJ whole genome shotgun (WGS) entry which is preliminary data.</text>
</comment>
<dbReference type="Pfam" id="PF13614">
    <property type="entry name" value="AAA_31"/>
    <property type="match status" value="1"/>
</dbReference>
<evidence type="ECO:0000259" key="1">
    <source>
        <dbReference type="Pfam" id="PF13614"/>
    </source>
</evidence>
<dbReference type="InterPro" id="IPR025669">
    <property type="entry name" value="AAA_dom"/>
</dbReference>
<dbReference type="InterPro" id="IPR050678">
    <property type="entry name" value="DNA_Partitioning_ATPase"/>
</dbReference>
<feature type="domain" description="AAA" evidence="1">
    <location>
        <begin position="6"/>
        <end position="189"/>
    </location>
</feature>
<evidence type="ECO:0000313" key="3">
    <source>
        <dbReference type="Proteomes" id="UP000530514"/>
    </source>
</evidence>